<dbReference type="SUPFAM" id="SSF102405">
    <property type="entry name" value="MCP/YpsA-like"/>
    <property type="match status" value="1"/>
</dbReference>
<feature type="domain" description="Smf/DprA SLOG" evidence="3">
    <location>
        <begin position="127"/>
        <end position="338"/>
    </location>
</feature>
<evidence type="ECO:0000256" key="2">
    <source>
        <dbReference type="SAM" id="MobiDB-lite"/>
    </source>
</evidence>
<organism evidence="4 5">
    <name type="scientific">Microtetraspora glauca</name>
    <dbReference type="NCBI Taxonomy" id="1996"/>
    <lineage>
        <taxon>Bacteria</taxon>
        <taxon>Bacillati</taxon>
        <taxon>Actinomycetota</taxon>
        <taxon>Actinomycetes</taxon>
        <taxon>Streptosporangiales</taxon>
        <taxon>Streptosporangiaceae</taxon>
        <taxon>Microtetraspora</taxon>
    </lineage>
</organism>
<evidence type="ECO:0000259" key="3">
    <source>
        <dbReference type="Pfam" id="PF02481"/>
    </source>
</evidence>
<dbReference type="Pfam" id="PF02481">
    <property type="entry name" value="DNA_processg_A"/>
    <property type="match status" value="1"/>
</dbReference>
<proteinExistence type="inferred from homology"/>
<comment type="similarity">
    <text evidence="1">Belongs to the DprA/Smf family.</text>
</comment>
<dbReference type="InterPro" id="IPR003488">
    <property type="entry name" value="DprA"/>
</dbReference>
<accession>A0ABV3GD82</accession>
<evidence type="ECO:0000256" key="1">
    <source>
        <dbReference type="ARBA" id="ARBA00006525"/>
    </source>
</evidence>
<dbReference type="NCBIfam" id="TIGR00732">
    <property type="entry name" value="dprA"/>
    <property type="match status" value="1"/>
</dbReference>
<evidence type="ECO:0000313" key="4">
    <source>
        <dbReference type="EMBL" id="MEV0969598.1"/>
    </source>
</evidence>
<feature type="compositionally biased region" description="Low complexity" evidence="2">
    <location>
        <begin position="10"/>
        <end position="24"/>
    </location>
</feature>
<protein>
    <submittedName>
        <fullName evidence="4">DNA-processing protein DprA</fullName>
    </submittedName>
</protein>
<dbReference type="Proteomes" id="UP001551675">
    <property type="component" value="Unassembled WGS sequence"/>
</dbReference>
<comment type="caution">
    <text evidence="4">The sequence shown here is derived from an EMBL/GenBank/DDBJ whole genome shotgun (WGS) entry which is preliminary data.</text>
</comment>
<dbReference type="PANTHER" id="PTHR43022:SF1">
    <property type="entry name" value="PROTEIN SMF"/>
    <property type="match status" value="1"/>
</dbReference>
<dbReference type="Gene3D" id="3.40.50.450">
    <property type="match status" value="1"/>
</dbReference>
<evidence type="ECO:0000313" key="5">
    <source>
        <dbReference type="Proteomes" id="UP001551675"/>
    </source>
</evidence>
<name>A0ABV3GD82_MICGL</name>
<dbReference type="EMBL" id="JBFALK010000006">
    <property type="protein sequence ID" value="MEV0969598.1"/>
    <property type="molecule type" value="Genomic_DNA"/>
</dbReference>
<gene>
    <name evidence="4" type="primary">dprA</name>
    <name evidence="4" type="ORF">AB0I59_13245</name>
</gene>
<dbReference type="InterPro" id="IPR057666">
    <property type="entry name" value="DrpA_SLOG"/>
</dbReference>
<feature type="region of interest" description="Disordered" evidence="2">
    <location>
        <begin position="1"/>
        <end position="34"/>
    </location>
</feature>
<dbReference type="PANTHER" id="PTHR43022">
    <property type="entry name" value="PROTEIN SMF"/>
    <property type="match status" value="1"/>
</dbReference>
<reference evidence="4 5" key="1">
    <citation type="submission" date="2024-06" db="EMBL/GenBank/DDBJ databases">
        <title>The Natural Products Discovery Center: Release of the First 8490 Sequenced Strains for Exploring Actinobacteria Biosynthetic Diversity.</title>
        <authorList>
            <person name="Kalkreuter E."/>
            <person name="Kautsar S.A."/>
            <person name="Yang D."/>
            <person name="Bader C.D."/>
            <person name="Teijaro C.N."/>
            <person name="Fluegel L."/>
            <person name="Davis C.M."/>
            <person name="Simpson J.R."/>
            <person name="Lauterbach L."/>
            <person name="Steele A.D."/>
            <person name="Gui C."/>
            <person name="Meng S."/>
            <person name="Li G."/>
            <person name="Viehrig K."/>
            <person name="Ye F."/>
            <person name="Su P."/>
            <person name="Kiefer A.F."/>
            <person name="Nichols A."/>
            <person name="Cepeda A.J."/>
            <person name="Yan W."/>
            <person name="Fan B."/>
            <person name="Jiang Y."/>
            <person name="Adhikari A."/>
            <person name="Zheng C.-J."/>
            <person name="Schuster L."/>
            <person name="Cowan T.M."/>
            <person name="Smanski M.J."/>
            <person name="Chevrette M.G."/>
            <person name="De Carvalho L.P.S."/>
            <person name="Shen B."/>
        </authorList>
    </citation>
    <scope>NUCLEOTIDE SEQUENCE [LARGE SCALE GENOMIC DNA]</scope>
    <source>
        <strain evidence="4 5">NPDC050100</strain>
    </source>
</reference>
<keyword evidence="5" id="KW-1185">Reference proteome</keyword>
<dbReference type="RefSeq" id="WP_358132576.1">
    <property type="nucleotide sequence ID" value="NZ_JBFALK010000006.1"/>
</dbReference>
<sequence>MATPREADRAPSSSSPADVPTTASLPEESAPSSRATEAELLACVALMRMAEPGERVMGRLVRRYGAVAAADQARRGVLDPEFASAETKRARAAGRMPALDRLAASWAARYADPVRDLAEGREQGARLVVPGDPEWPTQLEDLGDERPYGLWLDGAVNLRFACLRSVAIVGARAATAYGAQVAAELASGLGDRRWTVISGGAYGIDAAAHRGALASGMPTVVVLACGTDVCYPTAHQDLFRVVRSQGVVISEVPMGSRPTRPRFLVRNRLIAALSRGTVVVQAAVRSGALNTAGHASELNRHLMAVPGPITLEVSEGCHDLIRQGRAVCVTSVQEITELVGTIGGDLALERRGPVHPRDALNDETRRVLEAVPSRVGTGPAAIAVSAGVDLTTTLSCLGRLAAAGFIDQSDRGWRLRREQDR</sequence>